<evidence type="ECO:0000256" key="6">
    <source>
        <dbReference type="ARBA" id="ARBA00022833"/>
    </source>
</evidence>
<dbReference type="EC" id="3.5.4.12" evidence="7"/>
<evidence type="ECO:0000256" key="4">
    <source>
        <dbReference type="ARBA" id="ARBA00022727"/>
    </source>
</evidence>
<sequence>MEMSVSRRELVLVSAAAGALGGGLVALAFTVGGRSRGASRRRLNDGGSEEADGLRWLKLRLLRTFSLQSGGEDVGISRETPPAPPASDDIFMEANEFSSSKLHSSRQSLYLSAQNSEVEGFEDVGTLLKSGDLDLLIDHPLSIVPQALTVADKPDPYNPSKRKGYMSWDDYFMAIAFLSAKRSKDPNRQVGACIVSQDRVILGIGYNGFPRGCSDDNLPWAKKSATGDPLQTKYPYVCHAEVNAILNKNHASASGQRLYVTLFPCNECAKIIIQAGIAEVVYFTDKGPHVENDPGGTEPAYIASRRLLSMAGIKVICQSSLKSSLHLTNYSVCEVISSIELLFR</sequence>
<organism evidence="10 11">
    <name type="scientific">Ceratodon purpureus</name>
    <name type="common">Fire moss</name>
    <name type="synonym">Dicranum purpureum</name>
    <dbReference type="NCBI Taxonomy" id="3225"/>
    <lineage>
        <taxon>Eukaryota</taxon>
        <taxon>Viridiplantae</taxon>
        <taxon>Streptophyta</taxon>
        <taxon>Embryophyta</taxon>
        <taxon>Bryophyta</taxon>
        <taxon>Bryophytina</taxon>
        <taxon>Bryopsida</taxon>
        <taxon>Dicranidae</taxon>
        <taxon>Pseudoditrichales</taxon>
        <taxon>Ditrichaceae</taxon>
        <taxon>Ceratodon</taxon>
    </lineage>
</organism>
<dbReference type="InterPro" id="IPR016192">
    <property type="entry name" value="APOBEC/CMP_deaminase_Zn-bd"/>
</dbReference>
<dbReference type="PROSITE" id="PS51318">
    <property type="entry name" value="TAT"/>
    <property type="match status" value="1"/>
</dbReference>
<comment type="similarity">
    <text evidence="2">Belongs to the cytidine and deoxycytidylate deaminase family.</text>
</comment>
<dbReference type="Pfam" id="PF00383">
    <property type="entry name" value="dCMP_cyt_deam_1"/>
    <property type="match status" value="1"/>
</dbReference>
<keyword evidence="11" id="KW-1185">Reference proteome</keyword>
<dbReference type="Gene3D" id="3.40.140.10">
    <property type="entry name" value="Cytidine Deaminase, domain 2"/>
    <property type="match status" value="1"/>
</dbReference>
<accession>A0A8T0GTS6</accession>
<dbReference type="SUPFAM" id="SSF53927">
    <property type="entry name" value="Cytidine deaminase-like"/>
    <property type="match status" value="1"/>
</dbReference>
<protein>
    <recommendedName>
        <fullName evidence="8">dCMP deaminase</fullName>
        <ecNumber evidence="7">3.5.4.12</ecNumber>
    </recommendedName>
    <alternativeName>
        <fullName evidence="8">dCMP deaminase</fullName>
    </alternativeName>
</protein>
<name>A0A8T0GTS6_CERPU</name>
<dbReference type="Proteomes" id="UP000822688">
    <property type="component" value="Chromosome 9"/>
</dbReference>
<keyword evidence="5" id="KW-0378">Hydrolase</keyword>
<dbReference type="EMBL" id="CM026430">
    <property type="protein sequence ID" value="KAG0561769.1"/>
    <property type="molecule type" value="Genomic_DNA"/>
</dbReference>
<dbReference type="GO" id="GO:0005737">
    <property type="term" value="C:cytoplasm"/>
    <property type="evidence" value="ECO:0007669"/>
    <property type="project" value="TreeGrafter"/>
</dbReference>
<dbReference type="PROSITE" id="PS00903">
    <property type="entry name" value="CYT_DCMP_DEAMINASES_1"/>
    <property type="match status" value="1"/>
</dbReference>
<reference evidence="10" key="1">
    <citation type="submission" date="2020-06" db="EMBL/GenBank/DDBJ databases">
        <title>WGS assembly of Ceratodon purpureus strain R40.</title>
        <authorList>
            <person name="Carey S.B."/>
            <person name="Jenkins J."/>
            <person name="Shu S."/>
            <person name="Lovell J.T."/>
            <person name="Sreedasyam A."/>
            <person name="Maumus F."/>
            <person name="Tiley G.P."/>
            <person name="Fernandez-Pozo N."/>
            <person name="Barry K."/>
            <person name="Chen C."/>
            <person name="Wang M."/>
            <person name="Lipzen A."/>
            <person name="Daum C."/>
            <person name="Saski C.A."/>
            <person name="Payton A.C."/>
            <person name="Mcbreen J.C."/>
            <person name="Conrad R.E."/>
            <person name="Kollar L.M."/>
            <person name="Olsson S."/>
            <person name="Huttunen S."/>
            <person name="Landis J.B."/>
            <person name="Wickett N.J."/>
            <person name="Johnson M.G."/>
            <person name="Rensing S.A."/>
            <person name="Grimwood J."/>
            <person name="Schmutz J."/>
            <person name="Mcdaniel S.F."/>
        </authorList>
    </citation>
    <scope>NUCLEOTIDE SEQUENCE</scope>
    <source>
        <strain evidence="10">R40</strain>
    </source>
</reference>
<dbReference type="FunFam" id="3.40.140.10:FF:000021">
    <property type="entry name" value="Deoxycytidylate deaminase"/>
    <property type="match status" value="1"/>
</dbReference>
<evidence type="ECO:0000313" key="11">
    <source>
        <dbReference type="Proteomes" id="UP000822688"/>
    </source>
</evidence>
<dbReference type="PROSITE" id="PS51747">
    <property type="entry name" value="CYT_DCMP_DEAMINASES_2"/>
    <property type="match status" value="1"/>
</dbReference>
<dbReference type="InterPro" id="IPR006311">
    <property type="entry name" value="TAT_signal"/>
</dbReference>
<dbReference type="AlphaFoldDB" id="A0A8T0GTS6"/>
<dbReference type="InterPro" id="IPR016193">
    <property type="entry name" value="Cytidine_deaminase-like"/>
</dbReference>
<evidence type="ECO:0000256" key="1">
    <source>
        <dbReference type="ARBA" id="ARBA00001947"/>
    </source>
</evidence>
<keyword evidence="3" id="KW-0479">Metal-binding</keyword>
<dbReference type="InterPro" id="IPR015517">
    <property type="entry name" value="dCMP_deaminase-rel"/>
</dbReference>
<evidence type="ECO:0000256" key="3">
    <source>
        <dbReference type="ARBA" id="ARBA00022723"/>
    </source>
</evidence>
<dbReference type="CDD" id="cd01286">
    <property type="entry name" value="deoxycytidylate_deaminase"/>
    <property type="match status" value="1"/>
</dbReference>
<evidence type="ECO:0000259" key="9">
    <source>
        <dbReference type="PROSITE" id="PS51747"/>
    </source>
</evidence>
<dbReference type="InterPro" id="IPR002125">
    <property type="entry name" value="CMP_dCMP_dom"/>
</dbReference>
<evidence type="ECO:0000256" key="7">
    <source>
        <dbReference type="ARBA" id="ARBA00038938"/>
    </source>
</evidence>
<evidence type="ECO:0000256" key="2">
    <source>
        <dbReference type="ARBA" id="ARBA00006576"/>
    </source>
</evidence>
<keyword evidence="6" id="KW-0862">Zinc</keyword>
<dbReference type="PANTHER" id="PTHR11086">
    <property type="entry name" value="DEOXYCYTIDYLATE DEAMINASE-RELATED"/>
    <property type="match status" value="1"/>
</dbReference>
<comment type="caution">
    <text evidence="10">The sequence shown here is derived from an EMBL/GenBank/DDBJ whole genome shotgun (WGS) entry which is preliminary data.</text>
</comment>
<dbReference type="PANTHER" id="PTHR11086:SF18">
    <property type="entry name" value="DEOXYCYTIDYLATE DEAMINASE"/>
    <property type="match status" value="1"/>
</dbReference>
<dbReference type="GO" id="GO:0009165">
    <property type="term" value="P:nucleotide biosynthetic process"/>
    <property type="evidence" value="ECO:0007669"/>
    <property type="project" value="UniProtKB-KW"/>
</dbReference>
<dbReference type="GO" id="GO:0004132">
    <property type="term" value="F:dCMP deaminase activity"/>
    <property type="evidence" value="ECO:0007669"/>
    <property type="project" value="UniProtKB-EC"/>
</dbReference>
<proteinExistence type="inferred from homology"/>
<keyword evidence="4" id="KW-0545">Nucleotide biosynthesis</keyword>
<feature type="domain" description="CMP/dCMP-type deaminase" evidence="9">
    <location>
        <begin position="167"/>
        <end position="315"/>
    </location>
</feature>
<evidence type="ECO:0000256" key="5">
    <source>
        <dbReference type="ARBA" id="ARBA00022801"/>
    </source>
</evidence>
<gene>
    <name evidence="10" type="ORF">KC19_9G090500</name>
</gene>
<evidence type="ECO:0000313" key="10">
    <source>
        <dbReference type="EMBL" id="KAG0561769.1"/>
    </source>
</evidence>
<comment type="cofactor">
    <cofactor evidence="1">
        <name>Zn(2+)</name>
        <dbReference type="ChEBI" id="CHEBI:29105"/>
    </cofactor>
</comment>
<dbReference type="GO" id="GO:0008270">
    <property type="term" value="F:zinc ion binding"/>
    <property type="evidence" value="ECO:0007669"/>
    <property type="project" value="InterPro"/>
</dbReference>
<dbReference type="InterPro" id="IPR035105">
    <property type="entry name" value="Deoxycytidylate_deaminase_dom"/>
</dbReference>
<evidence type="ECO:0000256" key="8">
    <source>
        <dbReference type="ARBA" id="ARBA00041763"/>
    </source>
</evidence>